<dbReference type="Pfam" id="PF00884">
    <property type="entry name" value="Sulfatase"/>
    <property type="match status" value="1"/>
</dbReference>
<evidence type="ECO:0000313" key="8">
    <source>
        <dbReference type="EMBL" id="SVC28904.1"/>
    </source>
</evidence>
<keyword evidence="4" id="KW-0732">Signal</keyword>
<proteinExistence type="inferred from homology"/>
<sequence length="411" mass="45611">RFVTTLAFPVTCLLVGTALNARKPNVIFVLADDLGWPELACYGNSFHETPHLDQLAKEGVRFTHAYAAAPVCSPYRAALLTGQHPARVGILDYLRPNSSNALPVSHVTLPKILKRNGYATGMTGKWHLTGYKYQGAQFEIRPTDHGFDWNTGSEVKGVGNGANFWPYVFRTQPIRWIDFKENRLGDKEYLTDRLNLEAVEFVERNKGKPFFLYLSHYAPHTILNGRPDLVDKYRKKHPPGPSDRKNCYLCQDAGLDADACTHWAPNHNPHLAAMLESIDDGIGLLAKKLDELGLAENTIFIFSSDNGGELKVTSNAPLRGGKSQLYEGGIRVPLIVRWPKGKVPAGKVCSQPVVNHDVYPTLLEAAGIEPDPAQTLDGVSTLATWKNPKVAPKRKALHWHYPLDRPHFLGG</sequence>
<reference evidence="8" key="1">
    <citation type="submission" date="2018-05" db="EMBL/GenBank/DDBJ databases">
        <authorList>
            <person name="Lanie J.A."/>
            <person name="Ng W.-L."/>
            <person name="Kazmierczak K.M."/>
            <person name="Andrzejewski T.M."/>
            <person name="Davidsen T.M."/>
            <person name="Wayne K.J."/>
            <person name="Tettelin H."/>
            <person name="Glass J.I."/>
            <person name="Rusch D."/>
            <person name="Podicherti R."/>
            <person name="Tsui H.-C.T."/>
            <person name="Winkler M.E."/>
        </authorList>
    </citation>
    <scope>NUCLEOTIDE SEQUENCE</scope>
</reference>
<evidence type="ECO:0000256" key="6">
    <source>
        <dbReference type="ARBA" id="ARBA00022837"/>
    </source>
</evidence>
<dbReference type="PANTHER" id="PTHR42693">
    <property type="entry name" value="ARYLSULFATASE FAMILY MEMBER"/>
    <property type="match status" value="1"/>
</dbReference>
<dbReference type="EMBL" id="UINC01083313">
    <property type="protein sequence ID" value="SVC28904.1"/>
    <property type="molecule type" value="Genomic_DNA"/>
</dbReference>
<keyword evidence="3" id="KW-0479">Metal-binding</keyword>
<dbReference type="InterPro" id="IPR017850">
    <property type="entry name" value="Alkaline_phosphatase_core_sf"/>
</dbReference>
<comment type="similarity">
    <text evidence="2">Belongs to the sulfatase family.</text>
</comment>
<name>A0A382KVT7_9ZZZZ</name>
<dbReference type="InterPro" id="IPR000917">
    <property type="entry name" value="Sulfatase_N"/>
</dbReference>
<dbReference type="AlphaFoldDB" id="A0A382KVT7"/>
<evidence type="ECO:0000256" key="3">
    <source>
        <dbReference type="ARBA" id="ARBA00022723"/>
    </source>
</evidence>
<accession>A0A382KVT7</accession>
<dbReference type="SUPFAM" id="SSF53649">
    <property type="entry name" value="Alkaline phosphatase-like"/>
    <property type="match status" value="1"/>
</dbReference>
<evidence type="ECO:0000256" key="5">
    <source>
        <dbReference type="ARBA" id="ARBA00022801"/>
    </source>
</evidence>
<keyword evidence="6" id="KW-0106">Calcium</keyword>
<dbReference type="GO" id="GO:0004065">
    <property type="term" value="F:arylsulfatase activity"/>
    <property type="evidence" value="ECO:0007669"/>
    <property type="project" value="TreeGrafter"/>
</dbReference>
<evidence type="ECO:0000256" key="2">
    <source>
        <dbReference type="ARBA" id="ARBA00008779"/>
    </source>
</evidence>
<dbReference type="PANTHER" id="PTHR42693:SF42">
    <property type="entry name" value="ARYLSULFATASE G"/>
    <property type="match status" value="1"/>
</dbReference>
<feature type="domain" description="Sulfatase N-terminal" evidence="7">
    <location>
        <begin position="24"/>
        <end position="368"/>
    </location>
</feature>
<keyword evidence="5" id="KW-0378">Hydrolase</keyword>
<dbReference type="Gene3D" id="3.40.720.10">
    <property type="entry name" value="Alkaline Phosphatase, subunit A"/>
    <property type="match status" value="1"/>
</dbReference>
<dbReference type="CDD" id="cd16144">
    <property type="entry name" value="ARS_like"/>
    <property type="match status" value="1"/>
</dbReference>
<organism evidence="8">
    <name type="scientific">marine metagenome</name>
    <dbReference type="NCBI Taxonomy" id="408172"/>
    <lineage>
        <taxon>unclassified sequences</taxon>
        <taxon>metagenomes</taxon>
        <taxon>ecological metagenomes</taxon>
    </lineage>
</organism>
<evidence type="ECO:0000256" key="4">
    <source>
        <dbReference type="ARBA" id="ARBA00022729"/>
    </source>
</evidence>
<gene>
    <name evidence="8" type="ORF">METZ01_LOCUS281758</name>
</gene>
<dbReference type="InterPro" id="IPR050738">
    <property type="entry name" value="Sulfatase"/>
</dbReference>
<feature type="non-terminal residue" evidence="8">
    <location>
        <position position="411"/>
    </location>
</feature>
<evidence type="ECO:0000259" key="7">
    <source>
        <dbReference type="Pfam" id="PF00884"/>
    </source>
</evidence>
<feature type="non-terminal residue" evidence="8">
    <location>
        <position position="1"/>
    </location>
</feature>
<comment type="cofactor">
    <cofactor evidence="1">
        <name>Ca(2+)</name>
        <dbReference type="ChEBI" id="CHEBI:29108"/>
    </cofactor>
</comment>
<evidence type="ECO:0000256" key="1">
    <source>
        <dbReference type="ARBA" id="ARBA00001913"/>
    </source>
</evidence>
<protein>
    <recommendedName>
        <fullName evidence="7">Sulfatase N-terminal domain-containing protein</fullName>
    </recommendedName>
</protein>
<dbReference type="GO" id="GO:0046872">
    <property type="term" value="F:metal ion binding"/>
    <property type="evidence" value="ECO:0007669"/>
    <property type="project" value="UniProtKB-KW"/>
</dbReference>